<evidence type="ECO:0000313" key="2">
    <source>
        <dbReference type="Proteomes" id="UP000299102"/>
    </source>
</evidence>
<organism evidence="1 2">
    <name type="scientific">Eumeta variegata</name>
    <name type="common">Bagworm moth</name>
    <name type="synonym">Eumeta japonica</name>
    <dbReference type="NCBI Taxonomy" id="151549"/>
    <lineage>
        <taxon>Eukaryota</taxon>
        <taxon>Metazoa</taxon>
        <taxon>Ecdysozoa</taxon>
        <taxon>Arthropoda</taxon>
        <taxon>Hexapoda</taxon>
        <taxon>Insecta</taxon>
        <taxon>Pterygota</taxon>
        <taxon>Neoptera</taxon>
        <taxon>Endopterygota</taxon>
        <taxon>Lepidoptera</taxon>
        <taxon>Glossata</taxon>
        <taxon>Ditrysia</taxon>
        <taxon>Tineoidea</taxon>
        <taxon>Psychidae</taxon>
        <taxon>Oiketicinae</taxon>
        <taxon>Eumeta</taxon>
    </lineage>
</organism>
<reference evidence="1 2" key="1">
    <citation type="journal article" date="2019" name="Commun. Biol.">
        <title>The bagworm genome reveals a unique fibroin gene that provides high tensile strength.</title>
        <authorList>
            <person name="Kono N."/>
            <person name="Nakamura H."/>
            <person name="Ohtoshi R."/>
            <person name="Tomita M."/>
            <person name="Numata K."/>
            <person name="Arakawa K."/>
        </authorList>
    </citation>
    <scope>NUCLEOTIDE SEQUENCE [LARGE SCALE GENOMIC DNA]</scope>
</reference>
<gene>
    <name evidence="1" type="ORF">EVAR_83789_1</name>
</gene>
<proteinExistence type="predicted"/>
<evidence type="ECO:0000313" key="1">
    <source>
        <dbReference type="EMBL" id="GBP49840.1"/>
    </source>
</evidence>
<dbReference type="Gene3D" id="3.30.420.10">
    <property type="entry name" value="Ribonuclease H-like superfamily/Ribonuclease H"/>
    <property type="match status" value="1"/>
</dbReference>
<dbReference type="InterPro" id="IPR036397">
    <property type="entry name" value="RNaseH_sf"/>
</dbReference>
<protein>
    <submittedName>
        <fullName evidence="1">Mariner Mos1 transposase</fullName>
    </submittedName>
</protein>
<sequence length="102" mass="12160">MLLGRYKKQVFYFESSLVMKSGYIMIIQKEENHGDYLAAHTSTSRAKLNIHEKKLMLWDVTQWDQLGVAYYELLNPSETITETLYRTQLMRLSRDLKEKRPQ</sequence>
<keyword evidence="2" id="KW-1185">Reference proteome</keyword>
<dbReference type="InterPro" id="IPR001888">
    <property type="entry name" value="Transposase_1"/>
</dbReference>
<accession>A0A4C1WG64</accession>
<dbReference type="GO" id="GO:0003676">
    <property type="term" value="F:nucleic acid binding"/>
    <property type="evidence" value="ECO:0007669"/>
    <property type="project" value="InterPro"/>
</dbReference>
<dbReference type="Proteomes" id="UP000299102">
    <property type="component" value="Unassembled WGS sequence"/>
</dbReference>
<dbReference type="OrthoDB" id="616263at2759"/>
<dbReference type="EMBL" id="BGZK01000553">
    <property type="protein sequence ID" value="GBP49840.1"/>
    <property type="molecule type" value="Genomic_DNA"/>
</dbReference>
<dbReference type="AlphaFoldDB" id="A0A4C1WG64"/>
<comment type="caution">
    <text evidence="1">The sequence shown here is derived from an EMBL/GenBank/DDBJ whole genome shotgun (WGS) entry which is preliminary data.</text>
</comment>
<dbReference type="Pfam" id="PF01359">
    <property type="entry name" value="Transposase_1"/>
    <property type="match status" value="1"/>
</dbReference>
<name>A0A4C1WG64_EUMVA</name>